<feature type="transmembrane region" description="Helical" evidence="1">
    <location>
        <begin position="251"/>
        <end position="272"/>
    </location>
</feature>
<keyword evidence="1" id="KW-1133">Transmembrane helix</keyword>
<keyword evidence="4" id="KW-1185">Reference proteome</keyword>
<comment type="caution">
    <text evidence="3">The sequence shown here is derived from an EMBL/GenBank/DDBJ whole genome shotgun (WGS) entry which is preliminary data.</text>
</comment>
<dbReference type="InterPro" id="IPR045962">
    <property type="entry name" value="DUF6382"/>
</dbReference>
<evidence type="ECO:0000259" key="2">
    <source>
        <dbReference type="PROSITE" id="PS50006"/>
    </source>
</evidence>
<dbReference type="RefSeq" id="WP_349110794.1">
    <property type="nucleotide sequence ID" value="NZ_JBBNIN010000008.1"/>
</dbReference>
<dbReference type="Pfam" id="PF00498">
    <property type="entry name" value="FHA"/>
    <property type="match status" value="1"/>
</dbReference>
<dbReference type="SUPFAM" id="SSF49879">
    <property type="entry name" value="SMAD/FHA domain"/>
    <property type="match status" value="1"/>
</dbReference>
<accession>A0ABV1IUJ9</accession>
<evidence type="ECO:0000256" key="1">
    <source>
        <dbReference type="SAM" id="Phobius"/>
    </source>
</evidence>
<feature type="transmembrane region" description="Helical" evidence="1">
    <location>
        <begin position="225"/>
        <end position="245"/>
    </location>
</feature>
<proteinExistence type="predicted"/>
<feature type="domain" description="FHA" evidence="2">
    <location>
        <begin position="339"/>
        <end position="389"/>
    </location>
</feature>
<dbReference type="Gene3D" id="2.60.200.20">
    <property type="match status" value="1"/>
</dbReference>
<dbReference type="CDD" id="cd00060">
    <property type="entry name" value="FHA"/>
    <property type="match status" value="1"/>
</dbReference>
<dbReference type="InterPro" id="IPR008984">
    <property type="entry name" value="SMAD_FHA_dom_sf"/>
</dbReference>
<dbReference type="PROSITE" id="PS50006">
    <property type="entry name" value="FHA_DOMAIN"/>
    <property type="match status" value="1"/>
</dbReference>
<evidence type="ECO:0000313" key="4">
    <source>
        <dbReference type="Proteomes" id="UP001482154"/>
    </source>
</evidence>
<dbReference type="EMBL" id="JBBNIN010000008">
    <property type="protein sequence ID" value="MEQ2710906.1"/>
    <property type="molecule type" value="Genomic_DNA"/>
</dbReference>
<sequence>MKEQWIREGFSSYYVVDKGQKLTYEKNILRCHTLRCLLPCEFRMQDGKEYYYYETGIYTTLRERINMLDPKLFFAYLIESFEETESYLLNLDHLKLELELLFLDKEDHPVLCYLPEYEKNILEQLRNFLEECIEIISTQDKRKVRFYYEFHSFLVKEKPNIEQMKSYLEIRPKEKVGEKQSKKENMLEITEKEQNRELEINEDHEKNYNYESKEKIVRKRLWKTFYGVICAGGFSTMLYCIIQIFKYGFYYLFLAGLLCSISVMCLGVYGFYKLWKNDQNNIRNVDSYDEAQEHTTSLDDQTTLLADDEKTVLLLEQPIGRLIPKNDELTEIVINDNGFIIGSCMEGTDYQIEGTGISRRHLRFYKEGKNICCEDLNSTNGVKINGRKISKCVLHEGDRIKIGLEEFLFKEE</sequence>
<reference evidence="3 4" key="1">
    <citation type="submission" date="2024-04" db="EMBL/GenBank/DDBJ databases">
        <title>Human intestinal bacterial collection.</title>
        <authorList>
            <person name="Pauvert C."/>
            <person name="Hitch T.C.A."/>
            <person name="Clavel T."/>
        </authorList>
    </citation>
    <scope>NUCLEOTIDE SEQUENCE [LARGE SCALE GENOMIC DNA]</scope>
    <source>
        <strain evidence="3 4">CLA-AA-H249</strain>
    </source>
</reference>
<name>A0ABV1IUJ9_9FIRM</name>
<dbReference type="Pfam" id="PF19909">
    <property type="entry name" value="DUF6382"/>
    <property type="match status" value="1"/>
</dbReference>
<dbReference type="SMART" id="SM00240">
    <property type="entry name" value="FHA"/>
    <property type="match status" value="1"/>
</dbReference>
<dbReference type="Proteomes" id="UP001482154">
    <property type="component" value="Unassembled WGS sequence"/>
</dbReference>
<gene>
    <name evidence="3" type="ORF">AAAU51_06955</name>
</gene>
<keyword evidence="1" id="KW-0472">Membrane</keyword>
<evidence type="ECO:0000313" key="3">
    <source>
        <dbReference type="EMBL" id="MEQ2710906.1"/>
    </source>
</evidence>
<keyword evidence="1" id="KW-0812">Transmembrane</keyword>
<dbReference type="InterPro" id="IPR000253">
    <property type="entry name" value="FHA_dom"/>
</dbReference>
<organism evidence="3 4">
    <name type="scientific">Anaerostipes amylophilus</name>
    <dbReference type="NCBI Taxonomy" id="2981779"/>
    <lineage>
        <taxon>Bacteria</taxon>
        <taxon>Bacillati</taxon>
        <taxon>Bacillota</taxon>
        <taxon>Clostridia</taxon>
        <taxon>Lachnospirales</taxon>
        <taxon>Lachnospiraceae</taxon>
        <taxon>Anaerostipes</taxon>
    </lineage>
</organism>
<protein>
    <submittedName>
        <fullName evidence="3">DUF6382 domain-containing protein</fullName>
    </submittedName>
</protein>